<dbReference type="PROSITE" id="PS00455">
    <property type="entry name" value="AMP_BINDING"/>
    <property type="match status" value="1"/>
</dbReference>
<evidence type="ECO:0000256" key="4">
    <source>
        <dbReference type="SAM" id="MobiDB-lite"/>
    </source>
</evidence>
<dbReference type="Gene3D" id="3.30.300.30">
    <property type="match status" value="1"/>
</dbReference>
<dbReference type="PROSITE" id="PS50075">
    <property type="entry name" value="CARRIER"/>
    <property type="match status" value="1"/>
</dbReference>
<feature type="region of interest" description="Disordered" evidence="4">
    <location>
        <begin position="507"/>
        <end position="530"/>
    </location>
</feature>
<dbReference type="GO" id="GO:0008610">
    <property type="term" value="P:lipid biosynthetic process"/>
    <property type="evidence" value="ECO:0007669"/>
    <property type="project" value="UniProtKB-ARBA"/>
</dbReference>
<evidence type="ECO:0000313" key="6">
    <source>
        <dbReference type="EMBL" id="AGS69501.1"/>
    </source>
</evidence>
<reference evidence="7" key="1">
    <citation type="submission" date="2012-10" db="EMBL/GenBank/DDBJ databases">
        <title>The complete genome sequence of Streptomyces collinus Tu 365.</title>
        <authorList>
            <person name="Ruckert C."/>
            <person name="Szczepanowski R."/>
            <person name="Goesmann A."/>
            <person name="Pross E.K."/>
            <person name="Musiol E.M."/>
            <person name="Blin K."/>
            <person name="Wohlleben W."/>
            <person name="Puhler A."/>
            <person name="Weber T."/>
            <person name="Kalinowski J."/>
        </authorList>
    </citation>
    <scope>NUCLEOTIDE SEQUENCE [LARGE SCALE GENOMIC DNA]</scope>
    <source>
        <strain evidence="7">DSM 40733 / Tue 365</strain>
    </source>
</reference>
<dbReference type="GO" id="GO:0031177">
    <property type="term" value="F:phosphopantetheine binding"/>
    <property type="evidence" value="ECO:0007669"/>
    <property type="project" value="InterPro"/>
</dbReference>
<dbReference type="PANTHER" id="PTHR45527">
    <property type="entry name" value="NONRIBOSOMAL PEPTIDE SYNTHETASE"/>
    <property type="match status" value="1"/>
</dbReference>
<dbReference type="SUPFAM" id="SSF47336">
    <property type="entry name" value="ACP-like"/>
    <property type="match status" value="1"/>
</dbReference>
<dbReference type="Pfam" id="PF00501">
    <property type="entry name" value="AMP-binding"/>
    <property type="match status" value="1"/>
</dbReference>
<dbReference type="GO" id="GO:0043041">
    <property type="term" value="P:amino acid activation for nonribosomal peptide biosynthetic process"/>
    <property type="evidence" value="ECO:0007669"/>
    <property type="project" value="TreeGrafter"/>
</dbReference>
<dbReference type="InterPro" id="IPR020845">
    <property type="entry name" value="AMP-binding_CS"/>
</dbReference>
<dbReference type="InterPro" id="IPR000873">
    <property type="entry name" value="AMP-dep_synth/lig_dom"/>
</dbReference>
<dbReference type="Proteomes" id="UP000015423">
    <property type="component" value="Chromosome"/>
</dbReference>
<sequence>MTVQLLAPAVQAEAPRFTRGATMHALFQDAARRFPEATALVHGPARVSYRELDAASDTLAALLQEQGVRPGDLVPVLLERGTRLIAVLVALFKCGAAYSVLDPRWPAERLRTQIAQLDAPLLVTASTGAWPVPAWAPPAEDLTVTAARGLRPAPVAVSGGDPCAVFFTSGTSGAPKGVVSLHENAVRLFDEHTFAELGPGTVMPQTAPPTWDGFTLDCWSMLLTGGTTVLLDEPVLVPRALRALIAEDGVNAAFMTTQLFNMLVTTDVGAFAGMKWLAVGGERAAPTRIRRFLAEHPGIRLLNVYGPVECGAIVTAHDIRPEDCDDPAGIPLGRELAHTDVVVLDGDRVCASGETGELCLGGPGLARGYLGRPELTEAVFATVGGRRVYRTGDLGHRTAGGVLHYTGRGDRQIKVRGHRIEPAEVERTVERVPTVTGAAVVPLPKPDGSYHGLALFYTRADDRGTGPEELRERLASLLPEYLVPRHVHLLDRFPLLANGKLDRRELAARARTEQPAGPGSGGPALDGTALDGTAGAVAEAFRTVLGTGPVPEHASFFELGGSSLDAARLCQHLDDTLGAAVQLSQLFRTPTVRGLADWLDSAPRAGEPSGTGPEGTPGEVVLPPQQAGFLWAGAHDSTGIGGLCRLTWWLSGPVDLAALELAAGDVQLRHQSLHARYVLREQTALAVLPERPAPAEFLRLPDADDETAAVEHWLAAVFTPLAVDEGRVWRCAALRSRDTGRTLFGLVAHHVAFDGASETVLAADLAFAYTARAEGRAPRFPAPAASLAQVAADHRRALSRADLTAQRAFWEELLDDPEPLRLPGRTGSTRSAGPKHGRSVRLPGEELARWDARARALGTTRFALLASLFGVVLRELGGQRDILVKVPVARRGSGVLATAVTCRVDLVYLRFRPPGTQDTAAHADALASAVASTDASLAAMELGGAALDHILVWSGGSEALPSIPTFLMQDDPAPVLELPHCTAELLRIDSPVMSTELELDVRLRGSGADVTATVRTDRLPAELADAVVTAYAEAVRRGPAELPADPEDPSCAY</sequence>
<evidence type="ECO:0000256" key="2">
    <source>
        <dbReference type="ARBA" id="ARBA00022450"/>
    </source>
</evidence>
<dbReference type="GO" id="GO:0044550">
    <property type="term" value="P:secondary metabolite biosynthetic process"/>
    <property type="evidence" value="ECO:0007669"/>
    <property type="project" value="TreeGrafter"/>
</dbReference>
<dbReference type="Gene3D" id="3.40.50.12780">
    <property type="entry name" value="N-terminal domain of ligase-like"/>
    <property type="match status" value="1"/>
</dbReference>
<dbReference type="InterPro" id="IPR036736">
    <property type="entry name" value="ACP-like_sf"/>
</dbReference>
<dbReference type="SUPFAM" id="SSF56801">
    <property type="entry name" value="Acetyl-CoA synthetase-like"/>
    <property type="match status" value="1"/>
</dbReference>
<feature type="region of interest" description="Disordered" evidence="4">
    <location>
        <begin position="820"/>
        <end position="840"/>
    </location>
</feature>
<organism evidence="6 7">
    <name type="scientific">Streptomyces collinus (strain DSM 40733 / Tue 365)</name>
    <dbReference type="NCBI Taxonomy" id="1214242"/>
    <lineage>
        <taxon>Bacteria</taxon>
        <taxon>Bacillati</taxon>
        <taxon>Actinomycetota</taxon>
        <taxon>Actinomycetes</taxon>
        <taxon>Kitasatosporales</taxon>
        <taxon>Streptomycetaceae</taxon>
        <taxon>Streptomyces</taxon>
    </lineage>
</organism>
<dbReference type="GO" id="GO:0005737">
    <property type="term" value="C:cytoplasm"/>
    <property type="evidence" value="ECO:0007669"/>
    <property type="project" value="TreeGrafter"/>
</dbReference>
<dbReference type="Pfam" id="PF00668">
    <property type="entry name" value="Condensation"/>
    <property type="match status" value="1"/>
</dbReference>
<keyword evidence="7" id="KW-1185">Reference proteome</keyword>
<dbReference type="InterPro" id="IPR042099">
    <property type="entry name" value="ANL_N_sf"/>
</dbReference>
<dbReference type="Pfam" id="PF13193">
    <property type="entry name" value="AMP-binding_C"/>
    <property type="match status" value="1"/>
</dbReference>
<dbReference type="InterPro" id="IPR023213">
    <property type="entry name" value="CAT-like_dom_sf"/>
</dbReference>
<dbReference type="SUPFAM" id="SSF52777">
    <property type="entry name" value="CoA-dependent acyltransferases"/>
    <property type="match status" value="2"/>
</dbReference>
<dbReference type="AlphaFoldDB" id="S5UUK8"/>
<dbReference type="HOGENOM" id="CLU_000022_2_10_11"/>
<dbReference type="InterPro" id="IPR009081">
    <property type="entry name" value="PP-bd_ACP"/>
</dbReference>
<dbReference type="NCBIfam" id="TIGR01733">
    <property type="entry name" value="AA-adenyl-dom"/>
    <property type="match status" value="1"/>
</dbReference>
<dbReference type="InterPro" id="IPR001242">
    <property type="entry name" value="Condensation_dom"/>
</dbReference>
<dbReference type="eggNOG" id="COG1020">
    <property type="taxonomic scope" value="Bacteria"/>
</dbReference>
<evidence type="ECO:0000259" key="5">
    <source>
        <dbReference type="PROSITE" id="PS50075"/>
    </source>
</evidence>
<keyword evidence="3" id="KW-0597">Phosphoprotein</keyword>
<dbReference type="PROSITE" id="PS00012">
    <property type="entry name" value="PHOSPHOPANTETHEINE"/>
    <property type="match status" value="1"/>
</dbReference>
<dbReference type="Gene3D" id="3.30.559.10">
    <property type="entry name" value="Chloramphenicol acetyltransferase-like domain"/>
    <property type="match status" value="1"/>
</dbReference>
<dbReference type="Pfam" id="PF00550">
    <property type="entry name" value="PP-binding"/>
    <property type="match status" value="1"/>
</dbReference>
<dbReference type="SMART" id="SM00823">
    <property type="entry name" value="PKS_PP"/>
    <property type="match status" value="1"/>
</dbReference>
<dbReference type="RefSeq" id="WP_020939975.1">
    <property type="nucleotide sequence ID" value="NC_021985.1"/>
</dbReference>
<dbReference type="KEGG" id="sci:B446_13415"/>
<dbReference type="InterPro" id="IPR010071">
    <property type="entry name" value="AA_adenyl_dom"/>
</dbReference>
<dbReference type="GO" id="GO:0017000">
    <property type="term" value="P:antibiotic biosynthetic process"/>
    <property type="evidence" value="ECO:0007669"/>
    <property type="project" value="UniProtKB-ARBA"/>
</dbReference>
<dbReference type="Gene3D" id="3.30.559.30">
    <property type="entry name" value="Nonribosomal peptide synthetase, condensation domain"/>
    <property type="match status" value="1"/>
</dbReference>
<dbReference type="InterPro" id="IPR025110">
    <property type="entry name" value="AMP-bd_C"/>
</dbReference>
<keyword evidence="2" id="KW-0596">Phosphopantetheine</keyword>
<dbReference type="EMBL" id="CP006259">
    <property type="protein sequence ID" value="AGS69501.1"/>
    <property type="molecule type" value="Genomic_DNA"/>
</dbReference>
<gene>
    <name evidence="6" type="ORF">B446_13415</name>
</gene>
<proteinExistence type="predicted"/>
<dbReference type="Gene3D" id="1.10.1200.10">
    <property type="entry name" value="ACP-like"/>
    <property type="match status" value="1"/>
</dbReference>
<comment type="cofactor">
    <cofactor evidence="1">
        <name>pantetheine 4'-phosphate</name>
        <dbReference type="ChEBI" id="CHEBI:47942"/>
    </cofactor>
</comment>
<reference evidence="6 7" key="2">
    <citation type="journal article" date="2013" name="J. Biotechnol.">
        <title>Complete genome sequence of the kirromycin producer Streptomyces collinus Tu 365 consisting of a linear chromosome and two linear plasmids.</title>
        <authorList>
            <person name="Ruckert C."/>
            <person name="Szczepanowski R."/>
            <person name="Albersmeier A."/>
            <person name="Goesmann A."/>
            <person name="Iftime D."/>
            <person name="Musiol E.M."/>
            <person name="Blin K."/>
            <person name="Wohlleben W."/>
            <person name="Puhler A."/>
            <person name="Kalinowski J."/>
            <person name="Weber T."/>
        </authorList>
    </citation>
    <scope>NUCLEOTIDE SEQUENCE [LARGE SCALE GENOMIC DNA]</scope>
    <source>
        <strain evidence="7">DSM 40733 / Tue 365</strain>
    </source>
</reference>
<dbReference type="GO" id="GO:0003824">
    <property type="term" value="F:catalytic activity"/>
    <property type="evidence" value="ECO:0007669"/>
    <property type="project" value="InterPro"/>
</dbReference>
<evidence type="ECO:0000256" key="3">
    <source>
        <dbReference type="ARBA" id="ARBA00022553"/>
    </source>
</evidence>
<dbReference type="PATRIC" id="fig|1214242.5.peg.2747"/>
<name>S5UUK8_STRC3</name>
<dbReference type="InterPro" id="IPR020806">
    <property type="entry name" value="PKS_PP-bd"/>
</dbReference>
<dbReference type="InterPro" id="IPR045851">
    <property type="entry name" value="AMP-bd_C_sf"/>
</dbReference>
<dbReference type="InterPro" id="IPR006162">
    <property type="entry name" value="Ppantetheine_attach_site"/>
</dbReference>
<evidence type="ECO:0000256" key="1">
    <source>
        <dbReference type="ARBA" id="ARBA00001957"/>
    </source>
</evidence>
<evidence type="ECO:0000313" key="7">
    <source>
        <dbReference type="Proteomes" id="UP000015423"/>
    </source>
</evidence>
<accession>S5UUK8</accession>
<feature type="domain" description="Carrier" evidence="5">
    <location>
        <begin position="528"/>
        <end position="603"/>
    </location>
</feature>
<dbReference type="STRING" id="1214242.B446_13415"/>
<protein>
    <submittedName>
        <fullName evidence="6">Amino acid adenylation protein</fullName>
    </submittedName>
</protein>
<dbReference type="PANTHER" id="PTHR45527:SF1">
    <property type="entry name" value="FATTY ACID SYNTHASE"/>
    <property type="match status" value="1"/>
</dbReference>